<reference evidence="1" key="1">
    <citation type="submission" date="2022-05" db="EMBL/GenBank/DDBJ databases">
        <title>The Musa troglodytarum L. genome provides insights into the mechanism of non-climacteric behaviour and enrichment of carotenoids.</title>
        <authorList>
            <person name="Wang J."/>
        </authorList>
    </citation>
    <scope>NUCLEOTIDE SEQUENCE</scope>
    <source>
        <tissue evidence="1">Leaf</tissue>
    </source>
</reference>
<evidence type="ECO:0000313" key="1">
    <source>
        <dbReference type="EMBL" id="URD77440.1"/>
    </source>
</evidence>
<dbReference type="AlphaFoldDB" id="A0A9E7EHD3"/>
<accession>A0A9E7EHD3</accession>
<dbReference type="EMBL" id="CP097503">
    <property type="protein sequence ID" value="URD77440.1"/>
    <property type="molecule type" value="Genomic_DNA"/>
</dbReference>
<name>A0A9E7EHD3_9LILI</name>
<protein>
    <submittedName>
        <fullName evidence="1">Uncharacterized protein</fullName>
    </submittedName>
</protein>
<evidence type="ECO:0000313" key="2">
    <source>
        <dbReference type="Proteomes" id="UP001055439"/>
    </source>
</evidence>
<proteinExistence type="predicted"/>
<organism evidence="1 2">
    <name type="scientific">Musa troglodytarum</name>
    <name type="common">fe'i banana</name>
    <dbReference type="NCBI Taxonomy" id="320322"/>
    <lineage>
        <taxon>Eukaryota</taxon>
        <taxon>Viridiplantae</taxon>
        <taxon>Streptophyta</taxon>
        <taxon>Embryophyta</taxon>
        <taxon>Tracheophyta</taxon>
        <taxon>Spermatophyta</taxon>
        <taxon>Magnoliopsida</taxon>
        <taxon>Liliopsida</taxon>
        <taxon>Zingiberales</taxon>
        <taxon>Musaceae</taxon>
        <taxon>Musa</taxon>
    </lineage>
</organism>
<dbReference type="Proteomes" id="UP001055439">
    <property type="component" value="Chromosome 10"/>
</dbReference>
<sequence>MHGSLPRYFGTSRGMVIWESSRTMICPPGERLFHLDSPRIMSCYSIGSRAT</sequence>
<keyword evidence="2" id="KW-1185">Reference proteome</keyword>
<gene>
    <name evidence="1" type="ORF">MUK42_18592</name>
</gene>